<dbReference type="EMBL" id="FMZZ01000006">
    <property type="protein sequence ID" value="SDD03200.1"/>
    <property type="molecule type" value="Genomic_DNA"/>
</dbReference>
<name>A0A1G6REW1_9PSEU</name>
<keyword evidence="2" id="KW-1185">Reference proteome</keyword>
<dbReference type="Proteomes" id="UP000199501">
    <property type="component" value="Unassembled WGS sequence"/>
</dbReference>
<protein>
    <submittedName>
        <fullName evidence="1">Uncharacterized protein</fullName>
    </submittedName>
</protein>
<organism evidence="1 2">
    <name type="scientific">Actinokineospora iranica</name>
    <dbReference type="NCBI Taxonomy" id="1271860"/>
    <lineage>
        <taxon>Bacteria</taxon>
        <taxon>Bacillati</taxon>
        <taxon>Actinomycetota</taxon>
        <taxon>Actinomycetes</taxon>
        <taxon>Pseudonocardiales</taxon>
        <taxon>Pseudonocardiaceae</taxon>
        <taxon>Actinokineospora</taxon>
    </lineage>
</organism>
<evidence type="ECO:0000313" key="2">
    <source>
        <dbReference type="Proteomes" id="UP000199501"/>
    </source>
</evidence>
<dbReference type="RefSeq" id="WP_091450777.1">
    <property type="nucleotide sequence ID" value="NZ_FMZZ01000006.1"/>
</dbReference>
<reference evidence="2" key="1">
    <citation type="submission" date="2016-10" db="EMBL/GenBank/DDBJ databases">
        <authorList>
            <person name="Varghese N."/>
            <person name="Submissions S."/>
        </authorList>
    </citation>
    <scope>NUCLEOTIDE SEQUENCE [LARGE SCALE GENOMIC DNA]</scope>
    <source>
        <strain evidence="2">IBRC-M 10403</strain>
    </source>
</reference>
<dbReference type="STRING" id="1271860.SAMN05216174_106317"/>
<evidence type="ECO:0000313" key="1">
    <source>
        <dbReference type="EMBL" id="SDD03200.1"/>
    </source>
</evidence>
<accession>A0A1G6REW1</accession>
<dbReference type="AlphaFoldDB" id="A0A1G6REW1"/>
<proteinExistence type="predicted"/>
<gene>
    <name evidence="1" type="ORF">SAMN05216174_106317</name>
</gene>
<sequence length="195" mass="21727">MNVLVPYITRWSGEDTAPFRIVARRNGIGYADETLGERDSRGILWTRTPSRHGQGKPVFGQIHGPRQRRAMRNLLCQVCAGPADQSTDGVLWILQDQRADWPGWPNRMGVTEPPICLPCAELSARLCPALRRGRVLVRAGAHPLAGVLGTQYRPRLGTPVKTETGLVTFDSPHIRWTLAAQLFRELDNCTILETP</sequence>
<dbReference type="OrthoDB" id="3689934at2"/>